<feature type="non-terminal residue" evidence="4">
    <location>
        <position position="117"/>
    </location>
</feature>
<dbReference type="OrthoDB" id="271725at2759"/>
<evidence type="ECO:0000256" key="2">
    <source>
        <dbReference type="SAM" id="MobiDB-lite"/>
    </source>
</evidence>
<evidence type="ECO:0000313" key="4">
    <source>
        <dbReference type="EMBL" id="GBO99541.1"/>
    </source>
</evidence>
<name>A0A4C1SBR6_EUMVA</name>
<dbReference type="SUPFAM" id="SSF54928">
    <property type="entry name" value="RNA-binding domain, RBD"/>
    <property type="match status" value="1"/>
</dbReference>
<keyword evidence="1" id="KW-0694">RNA-binding</keyword>
<dbReference type="InterPro" id="IPR000504">
    <property type="entry name" value="RRM_dom"/>
</dbReference>
<evidence type="ECO:0000313" key="5">
    <source>
        <dbReference type="Proteomes" id="UP000299102"/>
    </source>
</evidence>
<feature type="compositionally biased region" description="Low complexity" evidence="2">
    <location>
        <begin position="47"/>
        <end position="58"/>
    </location>
</feature>
<dbReference type="AlphaFoldDB" id="A0A4C1SBR6"/>
<reference evidence="4 5" key="1">
    <citation type="journal article" date="2019" name="Commun. Biol.">
        <title>The bagworm genome reveals a unique fibroin gene that provides high tensile strength.</title>
        <authorList>
            <person name="Kono N."/>
            <person name="Nakamura H."/>
            <person name="Ohtoshi R."/>
            <person name="Tomita M."/>
            <person name="Numata K."/>
            <person name="Arakawa K."/>
        </authorList>
    </citation>
    <scope>NUCLEOTIDE SEQUENCE [LARGE SCALE GENOMIC DNA]</scope>
</reference>
<dbReference type="GO" id="GO:0003723">
    <property type="term" value="F:RNA binding"/>
    <property type="evidence" value="ECO:0007669"/>
    <property type="project" value="UniProtKB-KW"/>
</dbReference>
<evidence type="ECO:0000256" key="1">
    <source>
        <dbReference type="ARBA" id="ARBA00022884"/>
    </source>
</evidence>
<dbReference type="Gene3D" id="3.30.70.330">
    <property type="match status" value="1"/>
</dbReference>
<dbReference type="Pfam" id="PF00076">
    <property type="entry name" value="RRM_1"/>
    <property type="match status" value="1"/>
</dbReference>
<protein>
    <submittedName>
        <fullName evidence="4">Protein alan shepard</fullName>
    </submittedName>
</protein>
<dbReference type="EMBL" id="BGZK01006580">
    <property type="protein sequence ID" value="GBO99541.1"/>
    <property type="molecule type" value="Genomic_DNA"/>
</dbReference>
<evidence type="ECO:0000259" key="3">
    <source>
        <dbReference type="Pfam" id="PF00076"/>
    </source>
</evidence>
<feature type="domain" description="RRM" evidence="3">
    <location>
        <begin position="72"/>
        <end position="102"/>
    </location>
</feature>
<feature type="compositionally biased region" description="Low complexity" evidence="2">
    <location>
        <begin position="10"/>
        <end position="37"/>
    </location>
</feature>
<feature type="region of interest" description="Disordered" evidence="2">
    <location>
        <begin position="1"/>
        <end position="64"/>
    </location>
</feature>
<dbReference type="InterPro" id="IPR012677">
    <property type="entry name" value="Nucleotide-bd_a/b_plait_sf"/>
</dbReference>
<accession>A0A4C1SBR6</accession>
<keyword evidence="5" id="KW-1185">Reference proteome</keyword>
<organism evidence="4 5">
    <name type="scientific">Eumeta variegata</name>
    <name type="common">Bagworm moth</name>
    <name type="synonym">Eumeta japonica</name>
    <dbReference type="NCBI Taxonomy" id="151549"/>
    <lineage>
        <taxon>Eukaryota</taxon>
        <taxon>Metazoa</taxon>
        <taxon>Ecdysozoa</taxon>
        <taxon>Arthropoda</taxon>
        <taxon>Hexapoda</taxon>
        <taxon>Insecta</taxon>
        <taxon>Pterygota</taxon>
        <taxon>Neoptera</taxon>
        <taxon>Endopterygota</taxon>
        <taxon>Lepidoptera</taxon>
        <taxon>Glossata</taxon>
        <taxon>Ditrysia</taxon>
        <taxon>Tineoidea</taxon>
        <taxon>Psychidae</taxon>
        <taxon>Oiketicinae</taxon>
        <taxon>Eumeta</taxon>
    </lineage>
</organism>
<proteinExistence type="predicted"/>
<comment type="caution">
    <text evidence="4">The sequence shown here is derived from an EMBL/GenBank/DDBJ whole genome shotgun (WGS) entry which is preliminary data.</text>
</comment>
<dbReference type="Proteomes" id="UP000299102">
    <property type="component" value="Unassembled WGS sequence"/>
</dbReference>
<gene>
    <name evidence="4" type="primary">shep</name>
    <name evidence="4" type="ORF">EVAR_72586_1</name>
</gene>
<dbReference type="InterPro" id="IPR035979">
    <property type="entry name" value="RBD_domain_sf"/>
</dbReference>
<sequence>MGPTNINGTQQQQPAQLQQLQQMQQHQPQQHLQQQQLTTDNQHHHIQQQQQLQQQQQQAGSDQLSKTNVYIRGLPEGYGFVDFESPAYADNAVKSFAGKALKHMAKVGVWVLPRPAI</sequence>